<feature type="repeat" description="WD" evidence="1">
    <location>
        <begin position="932"/>
        <end position="973"/>
    </location>
</feature>
<dbReference type="EMBL" id="JALJOS010000023">
    <property type="protein sequence ID" value="KAK9825767.1"/>
    <property type="molecule type" value="Genomic_DNA"/>
</dbReference>
<feature type="compositionally biased region" description="Polar residues" evidence="2">
    <location>
        <begin position="719"/>
        <end position="746"/>
    </location>
</feature>
<dbReference type="Pfam" id="PF00400">
    <property type="entry name" value="WD40"/>
    <property type="match status" value="1"/>
</dbReference>
<dbReference type="InterPro" id="IPR015943">
    <property type="entry name" value="WD40/YVTN_repeat-like_dom_sf"/>
</dbReference>
<dbReference type="Pfam" id="PF02138">
    <property type="entry name" value="Beach"/>
    <property type="match status" value="1"/>
</dbReference>
<dbReference type="InterPro" id="IPR036322">
    <property type="entry name" value="WD40_repeat_dom_sf"/>
</dbReference>
<dbReference type="CDD" id="cd06071">
    <property type="entry name" value="Beach"/>
    <property type="match status" value="1"/>
</dbReference>
<feature type="domain" description="BEACH-type PH" evidence="4">
    <location>
        <begin position="167"/>
        <end position="276"/>
    </location>
</feature>
<dbReference type="Proteomes" id="UP001438707">
    <property type="component" value="Unassembled WGS sequence"/>
</dbReference>
<comment type="caution">
    <text evidence="5">The sequence shown here is derived from an EMBL/GenBank/DDBJ whole genome shotgun (WGS) entry which is preliminary data.</text>
</comment>
<dbReference type="Pfam" id="PF25400">
    <property type="entry name" value="PH_FAN"/>
    <property type="match status" value="1"/>
</dbReference>
<feature type="region of interest" description="Disordered" evidence="2">
    <location>
        <begin position="715"/>
        <end position="775"/>
    </location>
</feature>
<accession>A0AAW1QXE2</accession>
<dbReference type="Gene3D" id="2.130.10.10">
    <property type="entry name" value="YVTN repeat-like/Quinoprotein amine dehydrogenase"/>
    <property type="match status" value="1"/>
</dbReference>
<feature type="repeat" description="WD" evidence="1">
    <location>
        <begin position="883"/>
        <end position="922"/>
    </location>
</feature>
<reference evidence="5 6" key="1">
    <citation type="journal article" date="2024" name="Nat. Commun.">
        <title>Phylogenomics reveals the evolutionary origins of lichenization in chlorophyte algae.</title>
        <authorList>
            <person name="Puginier C."/>
            <person name="Libourel C."/>
            <person name="Otte J."/>
            <person name="Skaloud P."/>
            <person name="Haon M."/>
            <person name="Grisel S."/>
            <person name="Petersen M."/>
            <person name="Berrin J.G."/>
            <person name="Delaux P.M."/>
            <person name="Dal Grande F."/>
            <person name="Keller J."/>
        </authorList>
    </citation>
    <scope>NUCLEOTIDE SEQUENCE [LARGE SCALE GENOMIC DNA]</scope>
    <source>
        <strain evidence="5 6">SAG 2145</strain>
    </source>
</reference>
<dbReference type="SMART" id="SM01026">
    <property type="entry name" value="Beach"/>
    <property type="match status" value="1"/>
</dbReference>
<feature type="compositionally biased region" description="Low complexity" evidence="2">
    <location>
        <begin position="634"/>
        <end position="645"/>
    </location>
</feature>
<evidence type="ECO:0000256" key="1">
    <source>
        <dbReference type="PROSITE-ProRule" id="PRU00221"/>
    </source>
</evidence>
<dbReference type="AlphaFoldDB" id="A0AAW1QXE2"/>
<dbReference type="PANTHER" id="PTHR13743:SF123">
    <property type="entry name" value="PROTEIN FAN"/>
    <property type="match status" value="1"/>
</dbReference>
<dbReference type="SUPFAM" id="SSF50978">
    <property type="entry name" value="WD40 repeat-like"/>
    <property type="match status" value="1"/>
</dbReference>
<evidence type="ECO:0008006" key="7">
    <source>
        <dbReference type="Google" id="ProtNLM"/>
    </source>
</evidence>
<protein>
    <recommendedName>
        <fullName evidence="7">Protein FAN</fullName>
    </recommendedName>
</protein>
<dbReference type="PANTHER" id="PTHR13743">
    <property type="entry name" value="BEIGE/BEACH-RELATED"/>
    <property type="match status" value="1"/>
</dbReference>
<organism evidence="5 6">
    <name type="scientific">Apatococcus lobatus</name>
    <dbReference type="NCBI Taxonomy" id="904363"/>
    <lineage>
        <taxon>Eukaryota</taxon>
        <taxon>Viridiplantae</taxon>
        <taxon>Chlorophyta</taxon>
        <taxon>core chlorophytes</taxon>
        <taxon>Trebouxiophyceae</taxon>
        <taxon>Chlorellales</taxon>
        <taxon>Chlorellaceae</taxon>
        <taxon>Apatococcus</taxon>
    </lineage>
</organism>
<evidence type="ECO:0000313" key="5">
    <source>
        <dbReference type="EMBL" id="KAK9825767.1"/>
    </source>
</evidence>
<proteinExistence type="predicted"/>
<dbReference type="InterPro" id="IPR001680">
    <property type="entry name" value="WD40_rpt"/>
</dbReference>
<feature type="domain" description="BEACH" evidence="3">
    <location>
        <begin position="298"/>
        <end position="588"/>
    </location>
</feature>
<dbReference type="InterPro" id="IPR057496">
    <property type="entry name" value="FAN-like_PH"/>
</dbReference>
<evidence type="ECO:0000256" key="2">
    <source>
        <dbReference type="SAM" id="MobiDB-lite"/>
    </source>
</evidence>
<dbReference type="PROSITE" id="PS50082">
    <property type="entry name" value="WD_REPEATS_2"/>
    <property type="match status" value="2"/>
</dbReference>
<dbReference type="SUPFAM" id="SSF81837">
    <property type="entry name" value="BEACH domain"/>
    <property type="match status" value="1"/>
</dbReference>
<evidence type="ECO:0000259" key="4">
    <source>
        <dbReference type="PROSITE" id="PS51783"/>
    </source>
</evidence>
<dbReference type="InterPro" id="IPR050865">
    <property type="entry name" value="BEACH_Domain"/>
</dbReference>
<dbReference type="SUPFAM" id="SSF50729">
    <property type="entry name" value="PH domain-like"/>
    <property type="match status" value="1"/>
</dbReference>
<gene>
    <name evidence="5" type="ORF">WJX74_006071</name>
</gene>
<dbReference type="InterPro" id="IPR023362">
    <property type="entry name" value="PH-BEACH_dom"/>
</dbReference>
<dbReference type="Gene3D" id="1.10.1540.10">
    <property type="entry name" value="BEACH domain"/>
    <property type="match status" value="1"/>
</dbReference>
<dbReference type="SMART" id="SM00320">
    <property type="entry name" value="WD40"/>
    <property type="match status" value="3"/>
</dbReference>
<name>A0AAW1QXE2_9CHLO</name>
<sequence>MLGTRTTRFSLLLLEEGEQYLHDWTASAEWPEGFAKAHAKSTEAGRLRLCSKSIFFEPDQAKLPITRIPFTHVQELEFTDSKSFRIISTMLTTMRPNNLDVPYGTHKGKAVSWQFSLPYAPLDEFMLQAQKQLALSRLPRAEREDLLQAEKFDQAKATAFDTSRLVDFSEEIVCDAPAVLHSPLTTSPGRLVISPQRLYFQPKHDITGHMPCHSHPLSLVAAISRRRAVLRPTGLEVFFAGASAHEAIKGPFWGMPSAFFAFATQATRDSTLSVLKEQGSLATGLPGGEQAAKACPDLLEAESEWPPRVQAAWQAGHISNFAYLLYLNLTAGRSLNDLGQWPIFPWVLCDFRQPKLDLNDSTMFRDLSKPVGALNPKRLAMLTTRFQEMPRGTGCDPPFMYGTHYSCPGYVMFWMVRAAPGHLLRLQNGRFDSPDRMFCDLAEAWDSVMSNPTDVKELIPEFFLSDVRFLQNLDSLPLGTRQNGRPVGDVKLPAWAQSPADFLRKHRAALESAHVSAHLHEWIDLIFGFKQQGAEAEKAGNVFHHLTYEGGVDLDSITDAQERQAVEAQINEFGQCPAQLFPSPHPPKTQAALTSAADGSANQEQDAHQALASALIMTILAAAKIPTFTVPDTAASAPRPHAPSAKGTESPASPQPLQPALVPDRSPGSWTSRVGSARRWSGQLSGQLGSLMDGLAQKGQQAGLSPDALKGMFKRPAAQPSSQQKDLNTRSATTASAQNPNLNTKQALPSAPEPPLLSSSPAAQTSDQNREPPSAWDTNLLAHLKSLTVLPSQGVSINGMCLHYVGDTPAQICALESGTLKAVSLLDGSQLRSLQLGEAPLTSLALQPQDKQMGGSPSFIFAGSQSSQVHAANISAASSAGSWQAHRDTISCLGFLPGSLATASWDCSVKVWKLDEGREPWSSTFPIASADMDDHEAGIWAMACEPERPCLMTGTEEGVLTCWDLRQNKSAWQVKTSSDYISDISLAESGLYLSVAAASSGLLWLDCRNVQRPSASLRCPSPARRCKTDGLTVLAALEDGKVRSWQPLGKSLIHRSSQDCLQADGCPASMAAEELMIPGSNSHGHRSLYLVIGTDAGQSSAWMSVE</sequence>
<dbReference type="InterPro" id="IPR036372">
    <property type="entry name" value="BEACH_dom_sf"/>
</dbReference>
<evidence type="ECO:0000313" key="6">
    <source>
        <dbReference type="Proteomes" id="UP001438707"/>
    </source>
</evidence>
<feature type="region of interest" description="Disordered" evidence="2">
    <location>
        <begin position="632"/>
        <end position="680"/>
    </location>
</feature>
<keyword evidence="1" id="KW-0853">WD repeat</keyword>
<dbReference type="InterPro" id="IPR000409">
    <property type="entry name" value="BEACH_dom"/>
</dbReference>
<feature type="region of interest" description="Disordered" evidence="2">
    <location>
        <begin position="576"/>
        <end position="605"/>
    </location>
</feature>
<dbReference type="PROSITE" id="PS51783">
    <property type="entry name" value="PH_BEACH"/>
    <property type="match status" value="1"/>
</dbReference>
<dbReference type="PROSITE" id="PS50197">
    <property type="entry name" value="BEACH"/>
    <property type="match status" value="1"/>
</dbReference>
<evidence type="ECO:0000259" key="3">
    <source>
        <dbReference type="PROSITE" id="PS50197"/>
    </source>
</evidence>
<keyword evidence="6" id="KW-1185">Reference proteome</keyword>